<dbReference type="InterPro" id="IPR029045">
    <property type="entry name" value="ClpP/crotonase-like_dom_sf"/>
</dbReference>
<dbReference type="STRING" id="316055.RPE_1975"/>
<keyword evidence="1" id="KW-0276">Fatty acid metabolism</keyword>
<sequence>MRHSCAGKTPRNGALILSDGSIARILRRRENPGTQLKALRSAFADIATDKSVKVLIISGSGPAFCAGHDLKELRASNYDPTYVDALFAECAEVMQAIVHWPKPVNGNYRLSGMSCR</sequence>
<gene>
    <name evidence="4" type="ordered locus">RPE_1975</name>
</gene>
<evidence type="ECO:0000256" key="1">
    <source>
        <dbReference type="ARBA" id="ARBA00022832"/>
    </source>
</evidence>
<dbReference type="InterPro" id="IPR052377">
    <property type="entry name" value="Mitochondrial_ECH-domain"/>
</dbReference>
<dbReference type="HOGENOM" id="CLU_2094973_0_0_5"/>
<dbReference type="InterPro" id="IPR001753">
    <property type="entry name" value="Enoyl-CoA_hydra/iso"/>
</dbReference>
<dbReference type="CDD" id="cd06558">
    <property type="entry name" value="crotonase-like"/>
    <property type="match status" value="1"/>
</dbReference>
<dbReference type="PANTHER" id="PTHR43602:SF1">
    <property type="entry name" value="ENOYL-COA HYDRATASE DOMAIN-CONTAINING PROTEIN 3, MITOCHONDRIAL"/>
    <property type="match status" value="1"/>
</dbReference>
<dbReference type="GO" id="GO:0016836">
    <property type="term" value="F:hydro-lyase activity"/>
    <property type="evidence" value="ECO:0007669"/>
    <property type="project" value="TreeGrafter"/>
</dbReference>
<protein>
    <submittedName>
        <fullName evidence="4">Enoyl-CoA hydratase/carnithine racemase-like protein</fullName>
    </submittedName>
</protein>
<dbReference type="OrthoDB" id="9795613at2"/>
<dbReference type="Pfam" id="PF00378">
    <property type="entry name" value="ECH_1"/>
    <property type="match status" value="1"/>
</dbReference>
<keyword evidence="2" id="KW-0809">Transit peptide</keyword>
<dbReference type="GO" id="GO:0006631">
    <property type="term" value="P:fatty acid metabolic process"/>
    <property type="evidence" value="ECO:0007669"/>
    <property type="project" value="UniProtKB-KW"/>
</dbReference>
<dbReference type="KEGG" id="rpe:RPE_1975"/>
<dbReference type="AlphaFoldDB" id="Q07Q65"/>
<dbReference type="EMBL" id="CP000463">
    <property type="protein sequence ID" value="ABJ05919.1"/>
    <property type="molecule type" value="Genomic_DNA"/>
</dbReference>
<organism evidence="4">
    <name type="scientific">Rhodopseudomonas palustris (strain BisA53)</name>
    <dbReference type="NCBI Taxonomy" id="316055"/>
    <lineage>
        <taxon>Bacteria</taxon>
        <taxon>Pseudomonadati</taxon>
        <taxon>Pseudomonadota</taxon>
        <taxon>Alphaproteobacteria</taxon>
        <taxon>Hyphomicrobiales</taxon>
        <taxon>Nitrobacteraceae</taxon>
        <taxon>Rhodopseudomonas</taxon>
    </lineage>
</organism>
<name>Q07Q65_RHOP5</name>
<keyword evidence="3" id="KW-0443">Lipid metabolism</keyword>
<reference evidence="4" key="1">
    <citation type="submission" date="2006-09" db="EMBL/GenBank/DDBJ databases">
        <title>Complete sequence of Rhodopseudomonas palustris BisA53.</title>
        <authorList>
            <consortium name="US DOE Joint Genome Institute"/>
            <person name="Copeland A."/>
            <person name="Lucas S."/>
            <person name="Lapidus A."/>
            <person name="Barry K."/>
            <person name="Detter J.C."/>
            <person name="Glavina del Rio T."/>
            <person name="Hammon N."/>
            <person name="Israni S."/>
            <person name="Dalin E."/>
            <person name="Tice H."/>
            <person name="Pitluck S."/>
            <person name="Chain P."/>
            <person name="Malfatti S."/>
            <person name="Shin M."/>
            <person name="Vergez L."/>
            <person name="Schmutz J."/>
            <person name="Larimer F."/>
            <person name="Land M."/>
            <person name="Hauser L."/>
            <person name="Pelletier D.A."/>
            <person name="Kyrpides N."/>
            <person name="Kim E."/>
            <person name="Harwood C.S."/>
            <person name="Oda Y."/>
            <person name="Richardson P."/>
        </authorList>
    </citation>
    <scope>NUCLEOTIDE SEQUENCE [LARGE SCALE GENOMIC DNA]</scope>
    <source>
        <strain evidence="4">BisA53</strain>
    </source>
</reference>
<dbReference type="Gene3D" id="3.90.226.10">
    <property type="entry name" value="2-enoyl-CoA Hydratase, Chain A, domain 1"/>
    <property type="match status" value="1"/>
</dbReference>
<evidence type="ECO:0000313" key="4">
    <source>
        <dbReference type="EMBL" id="ABJ05919.1"/>
    </source>
</evidence>
<dbReference type="SUPFAM" id="SSF52096">
    <property type="entry name" value="ClpP/crotonase"/>
    <property type="match status" value="1"/>
</dbReference>
<dbReference type="PANTHER" id="PTHR43602">
    <property type="match status" value="1"/>
</dbReference>
<accession>Q07Q65</accession>
<dbReference type="eggNOG" id="COG1024">
    <property type="taxonomic scope" value="Bacteria"/>
</dbReference>
<evidence type="ECO:0000256" key="2">
    <source>
        <dbReference type="ARBA" id="ARBA00022946"/>
    </source>
</evidence>
<proteinExistence type="predicted"/>
<evidence type="ECO:0000256" key="3">
    <source>
        <dbReference type="ARBA" id="ARBA00023098"/>
    </source>
</evidence>